<gene>
    <name evidence="9" type="ORF">ABEB36_000794</name>
</gene>
<keyword evidence="5" id="KW-0067">ATP-binding</keyword>
<keyword evidence="2" id="KW-0808">Transferase</keyword>
<evidence type="ECO:0000256" key="3">
    <source>
        <dbReference type="ARBA" id="ARBA00022741"/>
    </source>
</evidence>
<dbReference type="AlphaFoldDB" id="A0ABD1FCI4"/>
<dbReference type="Pfam" id="PF19279">
    <property type="entry name" value="YegS_C"/>
    <property type="match status" value="1"/>
</dbReference>
<evidence type="ECO:0000313" key="10">
    <source>
        <dbReference type="Proteomes" id="UP001566132"/>
    </source>
</evidence>
<dbReference type="InterPro" id="IPR016064">
    <property type="entry name" value="NAD/diacylglycerol_kinase_sf"/>
</dbReference>
<comment type="subcellular location">
    <subcellularLocation>
        <location evidence="1">Endomembrane system</location>
    </subcellularLocation>
</comment>
<dbReference type="FunFam" id="3.40.50.10330:FF:000005">
    <property type="entry name" value="Sphingosine kinase 2"/>
    <property type="match status" value="1"/>
</dbReference>
<evidence type="ECO:0000256" key="2">
    <source>
        <dbReference type="ARBA" id="ARBA00022679"/>
    </source>
</evidence>
<evidence type="ECO:0000256" key="4">
    <source>
        <dbReference type="ARBA" id="ARBA00022777"/>
    </source>
</evidence>
<dbReference type="EC" id="2.7.1.91" evidence="7"/>
<dbReference type="GO" id="GO:0008481">
    <property type="term" value="F:sphingosine kinase activity"/>
    <property type="evidence" value="ECO:0007669"/>
    <property type="project" value="UniProtKB-EC"/>
</dbReference>
<evidence type="ECO:0000256" key="5">
    <source>
        <dbReference type="ARBA" id="ARBA00022840"/>
    </source>
</evidence>
<dbReference type="Gene3D" id="3.40.50.10330">
    <property type="entry name" value="Probable inorganic polyphosphate/atp-NAD kinase, domain 1"/>
    <property type="match status" value="1"/>
</dbReference>
<protein>
    <recommendedName>
        <fullName evidence="7">sphingosine kinase</fullName>
        <ecNumber evidence="7">2.7.1.91</ecNumber>
    </recommendedName>
</protein>
<dbReference type="Gene3D" id="2.60.200.40">
    <property type="match status" value="1"/>
</dbReference>
<keyword evidence="6" id="KW-0472">Membrane</keyword>
<keyword evidence="10" id="KW-1185">Reference proteome</keyword>
<name>A0ABD1FCI4_HYPHA</name>
<dbReference type="GO" id="GO:0005737">
    <property type="term" value="C:cytoplasm"/>
    <property type="evidence" value="ECO:0007669"/>
    <property type="project" value="UniProtKB-ARBA"/>
</dbReference>
<evidence type="ECO:0000313" key="9">
    <source>
        <dbReference type="EMBL" id="KAL1516967.1"/>
    </source>
</evidence>
<dbReference type="GO" id="GO:0012505">
    <property type="term" value="C:endomembrane system"/>
    <property type="evidence" value="ECO:0007669"/>
    <property type="project" value="UniProtKB-SubCell"/>
</dbReference>
<dbReference type="EMBL" id="JBDJPC010000001">
    <property type="protein sequence ID" value="KAL1516967.1"/>
    <property type="molecule type" value="Genomic_DNA"/>
</dbReference>
<dbReference type="InterPro" id="IPR045540">
    <property type="entry name" value="YegS/DAGK_C"/>
</dbReference>
<dbReference type="SMART" id="SM00046">
    <property type="entry name" value="DAGKc"/>
    <property type="match status" value="1"/>
</dbReference>
<dbReference type="Pfam" id="PF00781">
    <property type="entry name" value="DAGK_cat"/>
    <property type="match status" value="1"/>
</dbReference>
<accession>A0ABD1FCI4</accession>
<feature type="domain" description="DAGKc" evidence="8">
    <location>
        <begin position="174"/>
        <end position="320"/>
    </location>
</feature>
<dbReference type="Proteomes" id="UP001566132">
    <property type="component" value="Unassembled WGS sequence"/>
</dbReference>
<evidence type="ECO:0000256" key="7">
    <source>
        <dbReference type="ARBA" id="ARBA00044037"/>
    </source>
</evidence>
<reference evidence="9 10" key="1">
    <citation type="submission" date="2024-05" db="EMBL/GenBank/DDBJ databases">
        <title>Genetic variation in Jamaican populations of the coffee berry borer (Hypothenemus hampei).</title>
        <authorList>
            <person name="Errbii M."/>
            <person name="Myrie A."/>
        </authorList>
    </citation>
    <scope>NUCLEOTIDE SEQUENCE [LARGE SCALE GENOMIC DNA]</scope>
    <source>
        <strain evidence="9">JA-Hopewell-2020-01-JO</strain>
        <tissue evidence="9">Whole body</tissue>
    </source>
</reference>
<keyword evidence="4" id="KW-0418">Kinase</keyword>
<dbReference type="InterPro" id="IPR017438">
    <property type="entry name" value="ATP-NAD_kinase_N"/>
</dbReference>
<dbReference type="PANTHER" id="PTHR12358">
    <property type="entry name" value="SPHINGOSINE KINASE"/>
    <property type="match status" value="1"/>
</dbReference>
<evidence type="ECO:0000259" key="8">
    <source>
        <dbReference type="PROSITE" id="PS50146"/>
    </source>
</evidence>
<dbReference type="InterPro" id="IPR001206">
    <property type="entry name" value="Diacylglycerol_kinase_cat_dom"/>
</dbReference>
<comment type="caution">
    <text evidence="9">The sequence shown here is derived from an EMBL/GenBank/DDBJ whole genome shotgun (WGS) entry which is preliminary data.</text>
</comment>
<proteinExistence type="predicted"/>
<dbReference type="PROSITE" id="PS50146">
    <property type="entry name" value="DAGK"/>
    <property type="match status" value="1"/>
</dbReference>
<evidence type="ECO:0000256" key="1">
    <source>
        <dbReference type="ARBA" id="ARBA00004308"/>
    </source>
</evidence>
<dbReference type="InterPro" id="IPR050187">
    <property type="entry name" value="Lipid_Phosphate_FormReg"/>
</dbReference>
<dbReference type="SUPFAM" id="SSF111331">
    <property type="entry name" value="NAD kinase/diacylglycerol kinase-like"/>
    <property type="match status" value="1"/>
</dbReference>
<keyword evidence="3" id="KW-0547">Nucleotide-binding</keyword>
<organism evidence="9 10">
    <name type="scientific">Hypothenemus hampei</name>
    <name type="common">Coffee berry borer</name>
    <dbReference type="NCBI Taxonomy" id="57062"/>
    <lineage>
        <taxon>Eukaryota</taxon>
        <taxon>Metazoa</taxon>
        <taxon>Ecdysozoa</taxon>
        <taxon>Arthropoda</taxon>
        <taxon>Hexapoda</taxon>
        <taxon>Insecta</taxon>
        <taxon>Pterygota</taxon>
        <taxon>Neoptera</taxon>
        <taxon>Endopterygota</taxon>
        <taxon>Coleoptera</taxon>
        <taxon>Polyphaga</taxon>
        <taxon>Cucujiformia</taxon>
        <taxon>Curculionidae</taxon>
        <taxon>Scolytinae</taxon>
        <taxon>Hypothenemus</taxon>
    </lineage>
</organism>
<dbReference type="GO" id="GO:0005524">
    <property type="term" value="F:ATP binding"/>
    <property type="evidence" value="ECO:0007669"/>
    <property type="project" value="UniProtKB-KW"/>
</dbReference>
<dbReference type="GO" id="GO:0042981">
    <property type="term" value="P:regulation of apoptotic process"/>
    <property type="evidence" value="ECO:0007669"/>
    <property type="project" value="UniProtKB-ARBA"/>
</dbReference>
<dbReference type="PANTHER" id="PTHR12358:SF112">
    <property type="entry name" value="LD11247P-RELATED"/>
    <property type="match status" value="1"/>
</dbReference>
<evidence type="ECO:0000256" key="6">
    <source>
        <dbReference type="ARBA" id="ARBA00023136"/>
    </source>
</evidence>
<sequence length="595" mass="66730">MEIKSVENSPEPQILLEETFYVLSKKYSTFKVRLTRKGLHLIKDAEGIPKEQIILLKDIIGCQCLRSKKRTTNCTCQSLPRSDSLQVVEENSTDLDDTDVSAYLYVYAYIFQGRKGFSKKRERTIITLRFRSFDKYEDNNKEAQRWRCAIKKLIKGEPLNSSMLNDYLSVVHHKENRRLLILCNPKSGAGKGRQIFQQKVAPILNEAEIPYDLYMTKNSNYARDFVRTSNVFQWTGIIGVGGDGIIFEIVNGIFERPDWSEVLKSIPIGVIPGGSGNGLARSVAHHASEPYFPSTTLPSTLAAIRGYTEPMDIVRVETVSNILFSFLSVGWGLLSDIDIESERLRMLGGTRFTVWSVARLIGLRSYKGKLWYLPSSIPFSNTAPSLLNDSLNKGSTLDLPTEVHLETQQGRQRLDSWYSAHSRRSTYFSTGGSSYQSTTDSGLGDGDNCTIRNRTRRMFGPASQLPSLTAPLPVEWKCIEGRFVMVHASYQTHLGEDCLFAPEAQLNDGRIWLLVVKHGASRSQLLQFLLGLNTGAHALAENKDPSGFIELIAVNAFRIEPDMSQIGYMTVDGEHVDYGPIQAEVFPGLSKIMVP</sequence>